<keyword evidence="7 8" id="KW-0342">GTP-binding</keyword>
<evidence type="ECO:0000259" key="9">
    <source>
        <dbReference type="Pfam" id="PF01227"/>
    </source>
</evidence>
<evidence type="ECO:0000256" key="5">
    <source>
        <dbReference type="ARBA" id="ARBA00022563"/>
    </source>
</evidence>
<dbReference type="Proteomes" id="UP000295678">
    <property type="component" value="Unassembled WGS sequence"/>
</dbReference>
<sequence>MADGSKRDAMDAMIRNYRGTAHDVNDRDPRGRPSREQVEAAVRTLIAWTGDDPKREGLIDTPRRVAKAFEELYGGYFECPIEALSRTFEEVGGYDDIVLLRDVPFFSHCEHHMLPFVGKANIAYYPAGRVVGLSKLARVVETYARRLQTQENLTAQIATTIDEVLQPHGVAVMLEAEHMCMSLRGVHKHGVSTVTTQFTGRFRDNVGEQDRFLRLVRDR</sequence>
<dbReference type="EC" id="3.5.4.16" evidence="8"/>
<keyword evidence="6 8" id="KW-0378">Hydrolase</keyword>
<dbReference type="NCBIfam" id="NF006825">
    <property type="entry name" value="PRK09347.1-2"/>
    <property type="match status" value="1"/>
</dbReference>
<dbReference type="PROSITE" id="PS00860">
    <property type="entry name" value="GTP_CYCLOHYDROL_1_2"/>
    <property type="match status" value="1"/>
</dbReference>
<keyword evidence="8" id="KW-0547">Nucleotide-binding</keyword>
<evidence type="ECO:0000313" key="10">
    <source>
        <dbReference type="EMBL" id="TCT12634.1"/>
    </source>
</evidence>
<feature type="binding site" evidence="8">
    <location>
        <position position="109"/>
    </location>
    <ligand>
        <name>Zn(2+)</name>
        <dbReference type="ChEBI" id="CHEBI:29105"/>
    </ligand>
</feature>
<keyword evidence="5 8" id="KW-0554">One-carbon metabolism</keyword>
<evidence type="ECO:0000313" key="11">
    <source>
        <dbReference type="Proteomes" id="UP000295678"/>
    </source>
</evidence>
<evidence type="ECO:0000256" key="4">
    <source>
        <dbReference type="ARBA" id="ARBA00011857"/>
    </source>
</evidence>
<dbReference type="GO" id="GO:0005525">
    <property type="term" value="F:GTP binding"/>
    <property type="evidence" value="ECO:0007669"/>
    <property type="project" value="UniProtKB-KW"/>
</dbReference>
<dbReference type="Gene3D" id="1.10.286.10">
    <property type="match status" value="1"/>
</dbReference>
<accession>A0A4R3MJN3</accession>
<comment type="caution">
    <text evidence="10">The sequence shown here is derived from an EMBL/GenBank/DDBJ whole genome shotgun (WGS) entry which is preliminary data.</text>
</comment>
<dbReference type="GO" id="GO:0006730">
    <property type="term" value="P:one-carbon metabolic process"/>
    <property type="evidence" value="ECO:0007669"/>
    <property type="project" value="UniProtKB-UniRule"/>
</dbReference>
<dbReference type="InterPro" id="IPR020602">
    <property type="entry name" value="GTP_CycHdrlase_I_dom"/>
</dbReference>
<keyword evidence="11" id="KW-1185">Reference proteome</keyword>
<protein>
    <recommendedName>
        <fullName evidence="8">GTP cyclohydrolase 1</fullName>
        <ecNumber evidence="8">3.5.4.16</ecNumber>
    </recommendedName>
    <alternativeName>
        <fullName evidence="8">GTP cyclohydrolase I</fullName>
        <shortName evidence="8">GTP-CH-I</shortName>
    </alternativeName>
</protein>
<dbReference type="PANTHER" id="PTHR11109:SF7">
    <property type="entry name" value="GTP CYCLOHYDROLASE 1"/>
    <property type="match status" value="1"/>
</dbReference>
<dbReference type="EMBL" id="SMAK01000002">
    <property type="protein sequence ID" value="TCT12634.1"/>
    <property type="molecule type" value="Genomic_DNA"/>
</dbReference>
<reference evidence="10 11" key="1">
    <citation type="submission" date="2019-03" db="EMBL/GenBank/DDBJ databases">
        <title>Genomic Encyclopedia of Type Strains, Phase IV (KMG-IV): sequencing the most valuable type-strain genomes for metagenomic binning, comparative biology and taxonomic classification.</title>
        <authorList>
            <person name="Goeker M."/>
        </authorList>
    </citation>
    <scope>NUCLEOTIDE SEQUENCE [LARGE SCALE GENOMIC DNA]</scope>
    <source>
        <strain evidence="10 11">DSM 19345</strain>
    </source>
</reference>
<evidence type="ECO:0000256" key="8">
    <source>
        <dbReference type="HAMAP-Rule" id="MF_00223"/>
    </source>
</evidence>
<dbReference type="InterPro" id="IPR018234">
    <property type="entry name" value="GTP_CycHdrlase_I_CS"/>
</dbReference>
<comment type="similarity">
    <text evidence="3 8">Belongs to the GTP cyclohydrolase I family.</text>
</comment>
<dbReference type="SUPFAM" id="SSF55620">
    <property type="entry name" value="Tetrahydrobiopterin biosynthesis enzymes-like"/>
    <property type="match status" value="1"/>
</dbReference>
<comment type="subunit">
    <text evidence="4">Toroid-shaped homodecamer, composed of two pentamers of five dimers.</text>
</comment>
<feature type="binding site" evidence="8">
    <location>
        <position position="112"/>
    </location>
    <ligand>
        <name>Zn(2+)</name>
        <dbReference type="ChEBI" id="CHEBI:29105"/>
    </ligand>
</feature>
<dbReference type="NCBIfam" id="TIGR00063">
    <property type="entry name" value="folE"/>
    <property type="match status" value="1"/>
</dbReference>
<dbReference type="GO" id="GO:0003934">
    <property type="term" value="F:GTP cyclohydrolase I activity"/>
    <property type="evidence" value="ECO:0007669"/>
    <property type="project" value="UniProtKB-UniRule"/>
</dbReference>
<dbReference type="PANTHER" id="PTHR11109">
    <property type="entry name" value="GTP CYCLOHYDROLASE I"/>
    <property type="match status" value="1"/>
</dbReference>
<dbReference type="PROSITE" id="PS00859">
    <property type="entry name" value="GTP_CYCLOHYDROL_1_1"/>
    <property type="match status" value="1"/>
</dbReference>
<comment type="catalytic activity">
    <reaction evidence="1 8">
        <text>GTP + H2O = 7,8-dihydroneopterin 3'-triphosphate + formate + H(+)</text>
        <dbReference type="Rhea" id="RHEA:17473"/>
        <dbReference type="ChEBI" id="CHEBI:15377"/>
        <dbReference type="ChEBI" id="CHEBI:15378"/>
        <dbReference type="ChEBI" id="CHEBI:15740"/>
        <dbReference type="ChEBI" id="CHEBI:37565"/>
        <dbReference type="ChEBI" id="CHEBI:58462"/>
        <dbReference type="EC" id="3.5.4.16"/>
    </reaction>
</comment>
<proteinExistence type="inferred from homology"/>
<dbReference type="Pfam" id="PF01227">
    <property type="entry name" value="GTP_cyclohydroI"/>
    <property type="match status" value="1"/>
</dbReference>
<dbReference type="FunFam" id="1.10.286.10:FF:000001">
    <property type="entry name" value="GTP cyclohydrolase 1"/>
    <property type="match status" value="1"/>
</dbReference>
<gene>
    <name evidence="8" type="primary">folE</name>
    <name evidence="10" type="ORF">EDC22_102319</name>
</gene>
<feature type="binding site" evidence="8">
    <location>
        <position position="180"/>
    </location>
    <ligand>
        <name>Zn(2+)</name>
        <dbReference type="ChEBI" id="CHEBI:29105"/>
    </ligand>
</feature>
<evidence type="ECO:0000256" key="1">
    <source>
        <dbReference type="ARBA" id="ARBA00001052"/>
    </source>
</evidence>
<dbReference type="UniPathway" id="UPA00848">
    <property type="reaction ID" value="UER00151"/>
</dbReference>
<dbReference type="GO" id="GO:0046654">
    <property type="term" value="P:tetrahydrofolate biosynthetic process"/>
    <property type="evidence" value="ECO:0007669"/>
    <property type="project" value="UniProtKB-UniRule"/>
</dbReference>
<dbReference type="NCBIfam" id="NF006826">
    <property type="entry name" value="PRK09347.1-3"/>
    <property type="match status" value="1"/>
</dbReference>
<organism evidence="10 11">
    <name type="scientific">Tepidamorphus gemmatus</name>
    <dbReference type="NCBI Taxonomy" id="747076"/>
    <lineage>
        <taxon>Bacteria</taxon>
        <taxon>Pseudomonadati</taxon>
        <taxon>Pseudomonadota</taxon>
        <taxon>Alphaproteobacteria</taxon>
        <taxon>Hyphomicrobiales</taxon>
        <taxon>Tepidamorphaceae</taxon>
        <taxon>Tepidamorphus</taxon>
    </lineage>
</organism>
<dbReference type="InterPro" id="IPR043133">
    <property type="entry name" value="GTP-CH-I_C/QueF"/>
</dbReference>
<keyword evidence="8" id="KW-0479">Metal-binding</keyword>
<dbReference type="InterPro" id="IPR043134">
    <property type="entry name" value="GTP-CH-I_N"/>
</dbReference>
<evidence type="ECO:0000256" key="7">
    <source>
        <dbReference type="ARBA" id="ARBA00023134"/>
    </source>
</evidence>
<keyword evidence="8" id="KW-0862">Zinc</keyword>
<dbReference type="Gene3D" id="3.30.1130.10">
    <property type="match status" value="1"/>
</dbReference>
<feature type="domain" description="GTP cyclohydrolase I" evidence="9">
    <location>
        <begin position="39"/>
        <end position="216"/>
    </location>
</feature>
<comment type="subunit">
    <text evidence="8">Homopolymer.</text>
</comment>
<dbReference type="GO" id="GO:0005737">
    <property type="term" value="C:cytoplasm"/>
    <property type="evidence" value="ECO:0007669"/>
    <property type="project" value="TreeGrafter"/>
</dbReference>
<name>A0A4R3MJN3_9HYPH</name>
<dbReference type="HAMAP" id="MF_00223">
    <property type="entry name" value="FolE"/>
    <property type="match status" value="1"/>
</dbReference>
<evidence type="ECO:0000256" key="3">
    <source>
        <dbReference type="ARBA" id="ARBA00008085"/>
    </source>
</evidence>
<evidence type="ECO:0000256" key="2">
    <source>
        <dbReference type="ARBA" id="ARBA00005080"/>
    </source>
</evidence>
<comment type="pathway">
    <text evidence="2 8">Cofactor biosynthesis; 7,8-dihydroneopterin triphosphate biosynthesis; 7,8-dihydroneopterin triphosphate from GTP: step 1/1.</text>
</comment>
<dbReference type="AlphaFoldDB" id="A0A4R3MJN3"/>
<dbReference type="FunFam" id="3.30.1130.10:FF:000001">
    <property type="entry name" value="GTP cyclohydrolase 1"/>
    <property type="match status" value="1"/>
</dbReference>
<dbReference type="InterPro" id="IPR001474">
    <property type="entry name" value="GTP_CycHdrlase_I"/>
</dbReference>
<dbReference type="GO" id="GO:0008270">
    <property type="term" value="F:zinc ion binding"/>
    <property type="evidence" value="ECO:0007669"/>
    <property type="project" value="UniProtKB-UniRule"/>
</dbReference>
<evidence type="ECO:0000256" key="6">
    <source>
        <dbReference type="ARBA" id="ARBA00022801"/>
    </source>
</evidence>
<dbReference type="GO" id="GO:0006729">
    <property type="term" value="P:tetrahydrobiopterin biosynthetic process"/>
    <property type="evidence" value="ECO:0007669"/>
    <property type="project" value="TreeGrafter"/>
</dbReference>